<dbReference type="GeneID" id="85324025"/>
<name>A0AA40BF30_9PEZI</name>
<sequence>MAAGGGRTDRISTAVAQFLALLQPMFAKTLARGRSSPDGPRLRDGTVWGAMLHEQHCNRRGNHSVRETTARGLVVLVIVFPIARVGIRTR</sequence>
<gene>
    <name evidence="1" type="ORF">B0T26DRAFT_682642</name>
</gene>
<accession>A0AA40BF30</accession>
<dbReference type="Proteomes" id="UP001172101">
    <property type="component" value="Unassembled WGS sequence"/>
</dbReference>
<comment type="caution">
    <text evidence="1">The sequence shown here is derived from an EMBL/GenBank/DDBJ whole genome shotgun (WGS) entry which is preliminary data.</text>
</comment>
<dbReference type="EMBL" id="JAUIRO010000001">
    <property type="protein sequence ID" value="KAK0733029.1"/>
    <property type="molecule type" value="Genomic_DNA"/>
</dbReference>
<dbReference type="AlphaFoldDB" id="A0AA40BF30"/>
<reference evidence="1" key="1">
    <citation type="submission" date="2023-06" db="EMBL/GenBank/DDBJ databases">
        <title>Genome-scale phylogeny and comparative genomics of the fungal order Sordariales.</title>
        <authorList>
            <consortium name="Lawrence Berkeley National Laboratory"/>
            <person name="Hensen N."/>
            <person name="Bonometti L."/>
            <person name="Westerberg I."/>
            <person name="Brannstrom I.O."/>
            <person name="Guillou S."/>
            <person name="Cros-Aarteil S."/>
            <person name="Calhoun S."/>
            <person name="Haridas S."/>
            <person name="Kuo A."/>
            <person name="Mondo S."/>
            <person name="Pangilinan J."/>
            <person name="Riley R."/>
            <person name="LaButti K."/>
            <person name="Andreopoulos B."/>
            <person name="Lipzen A."/>
            <person name="Chen C."/>
            <person name="Yanf M."/>
            <person name="Daum C."/>
            <person name="Ng V."/>
            <person name="Clum A."/>
            <person name="Steindorff A."/>
            <person name="Ohm R."/>
            <person name="Martin F."/>
            <person name="Silar P."/>
            <person name="Natvig D."/>
            <person name="Lalanne C."/>
            <person name="Gautier V."/>
            <person name="Ament-velasquez S.L."/>
            <person name="Kruys A."/>
            <person name="Hutchinson M.I."/>
            <person name="Powell A.J."/>
            <person name="Barry K."/>
            <person name="Miller A.N."/>
            <person name="Grigoriev I.V."/>
            <person name="Debuchy R."/>
            <person name="Gladieux P."/>
            <person name="Thoren M.H."/>
            <person name="Johannesson H."/>
        </authorList>
    </citation>
    <scope>NUCLEOTIDE SEQUENCE</scope>
    <source>
        <strain evidence="1">SMH2392-1A</strain>
    </source>
</reference>
<organism evidence="1 2">
    <name type="scientific">Lasiosphaeria miniovina</name>
    <dbReference type="NCBI Taxonomy" id="1954250"/>
    <lineage>
        <taxon>Eukaryota</taxon>
        <taxon>Fungi</taxon>
        <taxon>Dikarya</taxon>
        <taxon>Ascomycota</taxon>
        <taxon>Pezizomycotina</taxon>
        <taxon>Sordariomycetes</taxon>
        <taxon>Sordariomycetidae</taxon>
        <taxon>Sordariales</taxon>
        <taxon>Lasiosphaeriaceae</taxon>
        <taxon>Lasiosphaeria</taxon>
    </lineage>
</organism>
<evidence type="ECO:0000313" key="1">
    <source>
        <dbReference type="EMBL" id="KAK0733029.1"/>
    </source>
</evidence>
<keyword evidence="2" id="KW-1185">Reference proteome</keyword>
<evidence type="ECO:0000313" key="2">
    <source>
        <dbReference type="Proteomes" id="UP001172101"/>
    </source>
</evidence>
<protein>
    <submittedName>
        <fullName evidence="1">Uncharacterized protein</fullName>
    </submittedName>
</protein>
<dbReference type="RefSeq" id="XP_060301906.1">
    <property type="nucleotide sequence ID" value="XM_060440755.1"/>
</dbReference>
<proteinExistence type="predicted"/>